<evidence type="ECO:0000313" key="1">
    <source>
        <dbReference type="EMBL" id="HIU90732.1"/>
    </source>
</evidence>
<dbReference type="AlphaFoldDB" id="A0A9D1SQ67"/>
<gene>
    <name evidence="1" type="ORF">IAC72_01775</name>
</gene>
<sequence length="62" mass="6646">MTDKRERTRIKSAARAVILNLKVNLRTAGIRTEDVEGSFFKTDGRGASGVLASKASPVLTAI</sequence>
<reference evidence="1" key="1">
    <citation type="submission" date="2020-10" db="EMBL/GenBank/DDBJ databases">
        <authorList>
            <person name="Gilroy R."/>
        </authorList>
    </citation>
    <scope>NUCLEOTIDE SEQUENCE</scope>
    <source>
        <strain evidence="1">ChiHjej12B11-7776</strain>
    </source>
</reference>
<name>A0A9D1SQ67_9BACT</name>
<comment type="caution">
    <text evidence="1">The sequence shown here is derived from an EMBL/GenBank/DDBJ whole genome shotgun (WGS) entry which is preliminary data.</text>
</comment>
<evidence type="ECO:0000313" key="2">
    <source>
        <dbReference type="Proteomes" id="UP000886852"/>
    </source>
</evidence>
<dbReference type="Proteomes" id="UP000886852">
    <property type="component" value="Unassembled WGS sequence"/>
</dbReference>
<accession>A0A9D1SQ67</accession>
<organism evidence="1 2">
    <name type="scientific">Candidatus Fimimonas merdipullorum</name>
    <dbReference type="NCBI Taxonomy" id="2840822"/>
    <lineage>
        <taxon>Bacteria</taxon>
        <taxon>Pseudomonadati</taxon>
        <taxon>Myxococcota</taxon>
        <taxon>Myxococcia</taxon>
        <taxon>Myxococcales</taxon>
        <taxon>Cystobacterineae</taxon>
        <taxon>Myxococcaceae</taxon>
        <taxon>Myxococcaceae incertae sedis</taxon>
        <taxon>Candidatus Fimimonas</taxon>
    </lineage>
</organism>
<reference evidence="1" key="2">
    <citation type="journal article" date="2021" name="PeerJ">
        <title>Extensive microbial diversity within the chicken gut microbiome revealed by metagenomics and culture.</title>
        <authorList>
            <person name="Gilroy R."/>
            <person name="Ravi A."/>
            <person name="Getino M."/>
            <person name="Pursley I."/>
            <person name="Horton D.L."/>
            <person name="Alikhan N.F."/>
            <person name="Baker D."/>
            <person name="Gharbi K."/>
            <person name="Hall N."/>
            <person name="Watson M."/>
            <person name="Adriaenssens E.M."/>
            <person name="Foster-Nyarko E."/>
            <person name="Jarju S."/>
            <person name="Secka A."/>
            <person name="Antonio M."/>
            <person name="Oren A."/>
            <person name="Chaudhuri R.R."/>
            <person name="La Ragione R."/>
            <person name="Hildebrand F."/>
            <person name="Pallen M.J."/>
        </authorList>
    </citation>
    <scope>NUCLEOTIDE SEQUENCE</scope>
    <source>
        <strain evidence="1">ChiHjej12B11-7776</strain>
    </source>
</reference>
<dbReference type="EMBL" id="DVOC01000030">
    <property type="protein sequence ID" value="HIU90732.1"/>
    <property type="molecule type" value="Genomic_DNA"/>
</dbReference>
<protein>
    <submittedName>
        <fullName evidence="1">Uncharacterized protein</fullName>
    </submittedName>
</protein>
<proteinExistence type="predicted"/>